<evidence type="ECO:0000313" key="1">
    <source>
        <dbReference type="EMBL" id="GEC64603.1"/>
    </source>
</evidence>
<gene>
    <name evidence="1" type="ORF">GHA01_24520</name>
</gene>
<dbReference type="Proteomes" id="UP000319478">
    <property type="component" value="Unassembled WGS sequence"/>
</dbReference>
<keyword evidence="2" id="KW-1185">Reference proteome</keyword>
<dbReference type="RefSeq" id="WP_141312935.1">
    <property type="nucleotide sequence ID" value="NZ_BJNN01000127.1"/>
</dbReference>
<name>A0ABQ0SH82_NOVHA</name>
<proteinExistence type="predicted"/>
<sequence>MLNEIQIGFANYIEEYIISELEERLSYILSEIYQNSEEEIEEYLLNEIVQEEVLYTTERLVNNEECKKLICNVAETAKKQIESCCKQYVKNLNFEETILEIKANEPKEIDVDIIIHCQEEFGEWLKGSDSRTSISLLEKYVSYSAMVEYVCEGLHEESETYEHLLKKQGFVDLIFEYNGWKLFILFATEEGYNIYNKPE</sequence>
<evidence type="ECO:0000313" key="2">
    <source>
        <dbReference type="Proteomes" id="UP000319478"/>
    </source>
</evidence>
<organism evidence="1 2">
    <name type="scientific">Novacetimonas hansenii</name>
    <name type="common">Komagataeibacter hansenii</name>
    <dbReference type="NCBI Taxonomy" id="436"/>
    <lineage>
        <taxon>Bacteria</taxon>
        <taxon>Pseudomonadati</taxon>
        <taxon>Pseudomonadota</taxon>
        <taxon>Alphaproteobacteria</taxon>
        <taxon>Acetobacterales</taxon>
        <taxon>Acetobacteraceae</taxon>
        <taxon>Novacetimonas</taxon>
    </lineage>
</organism>
<reference evidence="1 2" key="1">
    <citation type="submission" date="2019-06" db="EMBL/GenBank/DDBJ databases">
        <title>Whole genome shotgun sequence of Komagataeibacter hansenii NBRC 14820.</title>
        <authorList>
            <person name="Hosoyama A."/>
            <person name="Uohara A."/>
            <person name="Ohji S."/>
            <person name="Ichikawa N."/>
        </authorList>
    </citation>
    <scope>NUCLEOTIDE SEQUENCE [LARGE SCALE GENOMIC DNA]</scope>
    <source>
        <strain evidence="1 2">NBRC 14820</strain>
    </source>
</reference>
<comment type="caution">
    <text evidence="1">The sequence shown here is derived from an EMBL/GenBank/DDBJ whole genome shotgun (WGS) entry which is preliminary data.</text>
</comment>
<protein>
    <submittedName>
        <fullName evidence="1">Uncharacterized protein</fullName>
    </submittedName>
</protein>
<dbReference type="EMBL" id="BJNN01000127">
    <property type="protein sequence ID" value="GEC64603.1"/>
    <property type="molecule type" value="Genomic_DNA"/>
</dbReference>
<accession>A0ABQ0SH82</accession>